<reference evidence="1 2" key="1">
    <citation type="submission" date="2016-06" db="EMBL/GenBank/DDBJ databases">
        <authorList>
            <person name="Kjaerup R.B."/>
            <person name="Dalgaard T.S."/>
            <person name="Juul-Madsen H.R."/>
        </authorList>
    </citation>
    <scope>NUCLEOTIDE SEQUENCE [LARGE SCALE GENOMIC DNA]</scope>
    <source>
        <strain evidence="1 2">CECT 8886</strain>
    </source>
</reference>
<dbReference type="EMBL" id="FLOB01000010">
    <property type="protein sequence ID" value="SBS35708.1"/>
    <property type="molecule type" value="Genomic_DNA"/>
</dbReference>
<accession>A0A1A8TP89</accession>
<dbReference type="Proteomes" id="UP000092544">
    <property type="component" value="Unassembled WGS sequence"/>
</dbReference>
<organism evidence="1 2">
    <name type="scientific">Marinomonas spartinae</name>
    <dbReference type="NCBI Taxonomy" id="1792290"/>
    <lineage>
        <taxon>Bacteria</taxon>
        <taxon>Pseudomonadati</taxon>
        <taxon>Pseudomonadota</taxon>
        <taxon>Gammaproteobacteria</taxon>
        <taxon>Oceanospirillales</taxon>
        <taxon>Oceanospirillaceae</taxon>
        <taxon>Marinomonas</taxon>
    </lineage>
</organism>
<dbReference type="AlphaFoldDB" id="A0A1A8TP89"/>
<gene>
    <name evidence="1" type="ORF">MSP8886_03455</name>
</gene>
<protein>
    <submittedName>
        <fullName evidence="1">Uncharacterized protein</fullName>
    </submittedName>
</protein>
<evidence type="ECO:0000313" key="1">
    <source>
        <dbReference type="EMBL" id="SBS35708.1"/>
    </source>
</evidence>
<proteinExistence type="predicted"/>
<evidence type="ECO:0000313" key="2">
    <source>
        <dbReference type="Proteomes" id="UP000092544"/>
    </source>
</evidence>
<name>A0A1A8TP89_9GAMM</name>
<keyword evidence="2" id="KW-1185">Reference proteome</keyword>
<sequence length="43" mass="4993">MSVGVIYYYFYCDDHKRKRSEYGGEPEGVDGGERFFFSLKVGC</sequence>